<dbReference type="InterPro" id="IPR012349">
    <property type="entry name" value="Split_barrel_FMN-bd"/>
</dbReference>
<gene>
    <name evidence="2" type="ORF">R7226_18295</name>
</gene>
<sequence length="221" mass="23484">MTPGGGGLDGGGVGGAGGLDPHAIDSLAALRARYREPHPLVLRKQLDALDGHCRRFVARSPLVFVATAGADGRCDVSPRGDGPGFVRVLDDHRLALPDRKGNDRLDGLRNVLENPHAGLLFVVPGCDDTLRVNGRAAITADPQLLASMAVGGREPRSALVVTAEEVFLHCGRAFKRGRVWDPESFAVRGELPTLGAMLRDQTAPDAAERRLLADSETAELY</sequence>
<dbReference type="NCBIfam" id="TIGR04025">
    <property type="entry name" value="PPOX_FMN_DR2398"/>
    <property type="match status" value="1"/>
</dbReference>
<organism evidence="2 3">
    <name type="scientific">Conexibacter stalactiti</name>
    <dbReference type="NCBI Taxonomy" id="1940611"/>
    <lineage>
        <taxon>Bacteria</taxon>
        <taxon>Bacillati</taxon>
        <taxon>Actinomycetota</taxon>
        <taxon>Thermoleophilia</taxon>
        <taxon>Solirubrobacterales</taxon>
        <taxon>Conexibacteraceae</taxon>
        <taxon>Conexibacter</taxon>
    </lineage>
</organism>
<dbReference type="PANTHER" id="PTHR42815:SF2">
    <property type="entry name" value="FAD-BINDING, PUTATIVE (AFU_ORTHOLOGUE AFUA_6G07600)-RELATED"/>
    <property type="match status" value="1"/>
</dbReference>
<proteinExistence type="predicted"/>
<comment type="caution">
    <text evidence="2">The sequence shown here is derived from an EMBL/GenBank/DDBJ whole genome shotgun (WGS) entry which is preliminary data.</text>
</comment>
<feature type="domain" description="Pyridoxamine 5'-phosphate oxidase N-terminal" evidence="1">
    <location>
        <begin position="50"/>
        <end position="170"/>
    </location>
</feature>
<evidence type="ECO:0000259" key="1">
    <source>
        <dbReference type="Pfam" id="PF01243"/>
    </source>
</evidence>
<dbReference type="Proteomes" id="UP001284601">
    <property type="component" value="Unassembled WGS sequence"/>
</dbReference>
<dbReference type="Gene3D" id="2.30.110.10">
    <property type="entry name" value="Electron Transport, Fmn-binding Protein, Chain A"/>
    <property type="match status" value="1"/>
</dbReference>
<accession>A0ABU4HSY7</accession>
<reference evidence="2 3" key="2">
    <citation type="submission" date="2023-10" db="EMBL/GenBank/DDBJ databases">
        <authorList>
            <person name="Han X.F."/>
        </authorList>
    </citation>
    <scope>NUCLEOTIDE SEQUENCE [LARGE SCALE GENOMIC DNA]</scope>
    <source>
        <strain evidence="2 3">KCTC 39840</strain>
    </source>
</reference>
<dbReference type="PANTHER" id="PTHR42815">
    <property type="entry name" value="FAD-BINDING, PUTATIVE (AFU_ORTHOLOGUE AFUA_6G07600)-RELATED"/>
    <property type="match status" value="1"/>
</dbReference>
<reference evidence="3" key="1">
    <citation type="submission" date="2023-07" db="EMBL/GenBank/DDBJ databases">
        <title>Conexibacter stalactiti sp. nov., isolated from stalactites in a lava cave and emended description of the genus Conexibacter.</title>
        <authorList>
            <person name="Lee S.D."/>
        </authorList>
    </citation>
    <scope>NUCLEOTIDE SEQUENCE [LARGE SCALE GENOMIC DNA]</scope>
    <source>
        <strain evidence="3">KCTC 39840</strain>
    </source>
</reference>
<evidence type="ECO:0000313" key="2">
    <source>
        <dbReference type="EMBL" id="MDW5596304.1"/>
    </source>
</evidence>
<dbReference type="RefSeq" id="WP_318598686.1">
    <property type="nucleotide sequence ID" value="NZ_JAWSTH010000052.1"/>
</dbReference>
<dbReference type="EMBL" id="JAWSTH010000052">
    <property type="protein sequence ID" value="MDW5596304.1"/>
    <property type="molecule type" value="Genomic_DNA"/>
</dbReference>
<dbReference type="Pfam" id="PF01243">
    <property type="entry name" value="PNPOx_N"/>
    <property type="match status" value="1"/>
</dbReference>
<keyword evidence="3" id="KW-1185">Reference proteome</keyword>
<dbReference type="InterPro" id="IPR024029">
    <property type="entry name" value="Pyridox_Oxase_FMN-dep"/>
</dbReference>
<dbReference type="SUPFAM" id="SSF50475">
    <property type="entry name" value="FMN-binding split barrel"/>
    <property type="match status" value="1"/>
</dbReference>
<protein>
    <submittedName>
        <fullName evidence="2">Pyridoxamine 5'-phosphate oxidase family protein</fullName>
    </submittedName>
</protein>
<name>A0ABU4HSY7_9ACTN</name>
<dbReference type="InterPro" id="IPR011576">
    <property type="entry name" value="Pyridox_Oxase_N"/>
</dbReference>
<evidence type="ECO:0000313" key="3">
    <source>
        <dbReference type="Proteomes" id="UP001284601"/>
    </source>
</evidence>